<keyword evidence="3" id="KW-1185">Reference proteome</keyword>
<dbReference type="AlphaFoldDB" id="A0A3L6RYG5"/>
<organism evidence="2 3">
    <name type="scientific">Panicum miliaceum</name>
    <name type="common">Proso millet</name>
    <name type="synonym">Broomcorn millet</name>
    <dbReference type="NCBI Taxonomy" id="4540"/>
    <lineage>
        <taxon>Eukaryota</taxon>
        <taxon>Viridiplantae</taxon>
        <taxon>Streptophyta</taxon>
        <taxon>Embryophyta</taxon>
        <taxon>Tracheophyta</taxon>
        <taxon>Spermatophyta</taxon>
        <taxon>Magnoliopsida</taxon>
        <taxon>Liliopsida</taxon>
        <taxon>Poales</taxon>
        <taxon>Poaceae</taxon>
        <taxon>PACMAD clade</taxon>
        <taxon>Panicoideae</taxon>
        <taxon>Panicodae</taxon>
        <taxon>Paniceae</taxon>
        <taxon>Panicinae</taxon>
        <taxon>Panicum</taxon>
        <taxon>Panicum sect. Panicum</taxon>
    </lineage>
</organism>
<evidence type="ECO:0000313" key="2">
    <source>
        <dbReference type="EMBL" id="RLN11655.1"/>
    </source>
</evidence>
<dbReference type="Pfam" id="PF12796">
    <property type="entry name" value="Ank_2"/>
    <property type="match status" value="1"/>
</dbReference>
<dbReference type="InterPro" id="IPR002110">
    <property type="entry name" value="Ankyrin_rpt"/>
</dbReference>
<name>A0A3L6RYG5_PANMI</name>
<evidence type="ECO:0000313" key="3">
    <source>
        <dbReference type="Proteomes" id="UP000275267"/>
    </source>
</evidence>
<dbReference type="OrthoDB" id="1847170at2759"/>
<gene>
    <name evidence="2" type="ORF">C2845_PM09G12340</name>
</gene>
<feature type="region of interest" description="Disordered" evidence="1">
    <location>
        <begin position="90"/>
        <end position="112"/>
    </location>
</feature>
<sequence>MTAAPKSKGDTPLHYAARGAGNTLMIVHLMEVAGRSEKAWNLARMRNARGETALHEAIYFAHLEMVDALTSEDSGVALRACATTPAAPAAWPRAPSLRSAPAGPCDAPWAAT</sequence>
<comment type="caution">
    <text evidence="2">The sequence shown here is derived from an EMBL/GenBank/DDBJ whole genome shotgun (WGS) entry which is preliminary data.</text>
</comment>
<dbReference type="EMBL" id="PQIB02000006">
    <property type="protein sequence ID" value="RLN11655.1"/>
    <property type="molecule type" value="Genomic_DNA"/>
</dbReference>
<reference evidence="3" key="1">
    <citation type="journal article" date="2019" name="Nat. Commun.">
        <title>The genome of broomcorn millet.</title>
        <authorList>
            <person name="Zou C."/>
            <person name="Miki D."/>
            <person name="Li D."/>
            <person name="Tang Q."/>
            <person name="Xiao L."/>
            <person name="Rajput S."/>
            <person name="Deng P."/>
            <person name="Jia W."/>
            <person name="Huang R."/>
            <person name="Zhang M."/>
            <person name="Sun Y."/>
            <person name="Hu J."/>
            <person name="Fu X."/>
            <person name="Schnable P.S."/>
            <person name="Li F."/>
            <person name="Zhang H."/>
            <person name="Feng B."/>
            <person name="Zhu X."/>
            <person name="Liu R."/>
            <person name="Schnable J.C."/>
            <person name="Zhu J.-K."/>
            <person name="Zhang H."/>
        </authorList>
    </citation>
    <scope>NUCLEOTIDE SEQUENCE [LARGE SCALE GENOMIC DNA]</scope>
</reference>
<proteinExistence type="predicted"/>
<accession>A0A3L6RYG5</accession>
<dbReference type="InterPro" id="IPR036770">
    <property type="entry name" value="Ankyrin_rpt-contain_sf"/>
</dbReference>
<dbReference type="SUPFAM" id="SSF48403">
    <property type="entry name" value="Ankyrin repeat"/>
    <property type="match status" value="1"/>
</dbReference>
<dbReference type="Proteomes" id="UP000275267">
    <property type="component" value="Unassembled WGS sequence"/>
</dbReference>
<dbReference type="SMART" id="SM00248">
    <property type="entry name" value="ANK"/>
    <property type="match status" value="2"/>
</dbReference>
<protein>
    <submittedName>
        <fullName evidence="2">Protein ACCELERATED CELL DEATH 6-like</fullName>
    </submittedName>
</protein>
<feature type="compositionally biased region" description="Low complexity" evidence="1">
    <location>
        <begin position="90"/>
        <end position="102"/>
    </location>
</feature>
<evidence type="ECO:0000256" key="1">
    <source>
        <dbReference type="SAM" id="MobiDB-lite"/>
    </source>
</evidence>
<dbReference type="Gene3D" id="1.25.40.20">
    <property type="entry name" value="Ankyrin repeat-containing domain"/>
    <property type="match status" value="1"/>
</dbReference>